<sequence length="295" mass="31959">MGALRLSLHLAAELGLVIPAICDGERVIVVHHAERHELWAAGRERPAWDRLATVEEEAPGWLDRYLHSAASSTDVHSYWRIEERAGTLDVPATNWKTLAAAIGADLAISVSTQNARAEPFRTPRRSDTWEALPLFPATESGAPAHRLLGTLVDEQAALADERNPKNENSAYQNLGAQAAAESDNWGARLDGWVVEVLLRCANESRGTPDTLDDQLLARLTPEPAQRSVAATGPVAAAAGTGEPAPLPKWARRLGLVLTAAGLTVLLLASAHILARYPWVALAFGSMMTLYLWRKK</sequence>
<keyword evidence="1" id="KW-1133">Transmembrane helix</keyword>
<evidence type="ECO:0000313" key="2">
    <source>
        <dbReference type="EMBL" id="QGZ40177.1"/>
    </source>
</evidence>
<evidence type="ECO:0000256" key="1">
    <source>
        <dbReference type="SAM" id="Phobius"/>
    </source>
</evidence>
<reference evidence="3 4" key="1">
    <citation type="journal article" date="2015" name="Stand. Genomic Sci.">
        <title>Genomic Encyclopedia of Bacterial and Archaeal Type Strains, Phase III: the genomes of soil and plant-associated and newly described type strains.</title>
        <authorList>
            <person name="Whitman W.B."/>
            <person name="Woyke T."/>
            <person name="Klenk H.P."/>
            <person name="Zhou Y."/>
            <person name="Lilburn T.G."/>
            <person name="Beck B.J."/>
            <person name="De Vos P."/>
            <person name="Vandamme P."/>
            <person name="Eisen J.A."/>
            <person name="Garrity G."/>
            <person name="Hugenholtz P."/>
            <person name="Kyrpides N.C."/>
        </authorList>
    </citation>
    <scope>NUCLEOTIDE SEQUENCE [LARGE SCALE GENOMIC DNA]</scope>
    <source>
        <strain evidence="3 4">CGMCC 1.10685</strain>
    </source>
</reference>
<reference evidence="2 5" key="3">
    <citation type="submission" date="2019-12" db="EMBL/GenBank/DDBJ databases">
        <title>Draft Genome Sequences of Six Type Strains of the Genus Massilia.</title>
        <authorList>
            <person name="Miess H."/>
            <person name="Frediansyah A."/>
            <person name="Goeker M."/>
            <person name="Gross H."/>
        </authorList>
    </citation>
    <scope>NUCLEOTIDE SEQUENCE [LARGE SCALE GENOMIC DNA]</scope>
    <source>
        <strain evidence="2 5">DSM 26639</strain>
    </source>
</reference>
<dbReference type="RefSeq" id="WP_145880266.1">
    <property type="nucleotide sequence ID" value="NZ_CP046904.1"/>
</dbReference>
<accession>A0A562PG91</accession>
<evidence type="ECO:0000313" key="5">
    <source>
        <dbReference type="Proteomes" id="UP000437862"/>
    </source>
</evidence>
<keyword evidence="1" id="KW-0472">Membrane</keyword>
<proteinExistence type="predicted"/>
<keyword evidence="1" id="KW-0812">Transmembrane</keyword>
<evidence type="ECO:0000313" key="4">
    <source>
        <dbReference type="Proteomes" id="UP000315112"/>
    </source>
</evidence>
<dbReference type="EMBL" id="VLKW01000012">
    <property type="protein sequence ID" value="TWI43353.1"/>
    <property type="molecule type" value="Genomic_DNA"/>
</dbReference>
<protein>
    <submittedName>
        <fullName evidence="3">Uncharacterized protein</fullName>
    </submittedName>
</protein>
<organism evidence="3 4">
    <name type="scientific">Pseudoduganella flava</name>
    <dbReference type="NCBI Taxonomy" id="871742"/>
    <lineage>
        <taxon>Bacteria</taxon>
        <taxon>Pseudomonadati</taxon>
        <taxon>Pseudomonadota</taxon>
        <taxon>Betaproteobacteria</taxon>
        <taxon>Burkholderiales</taxon>
        <taxon>Oxalobacteraceae</taxon>
        <taxon>Telluria group</taxon>
        <taxon>Pseudoduganella</taxon>
    </lineage>
</organism>
<dbReference type="AlphaFoldDB" id="A0A562PG91"/>
<gene>
    <name evidence="2" type="ORF">GO485_14730</name>
    <name evidence="3" type="ORF">IP92_04914</name>
</gene>
<keyword evidence="5" id="KW-1185">Reference proteome</keyword>
<name>A0A562PG91_9BURK</name>
<evidence type="ECO:0000313" key="3">
    <source>
        <dbReference type="EMBL" id="TWI43353.1"/>
    </source>
</evidence>
<dbReference type="Proteomes" id="UP000437862">
    <property type="component" value="Chromosome"/>
</dbReference>
<reference evidence="3" key="2">
    <citation type="submission" date="2019-07" db="EMBL/GenBank/DDBJ databases">
        <authorList>
            <person name="Whitman W."/>
            <person name="Huntemann M."/>
            <person name="Clum A."/>
            <person name="Pillay M."/>
            <person name="Palaniappan K."/>
            <person name="Varghese N."/>
            <person name="Mikhailova N."/>
            <person name="Stamatis D."/>
            <person name="Reddy T."/>
            <person name="Daum C."/>
            <person name="Shapiro N."/>
            <person name="Ivanova N."/>
            <person name="Kyrpides N."/>
            <person name="Woyke T."/>
        </authorList>
    </citation>
    <scope>NUCLEOTIDE SEQUENCE</scope>
    <source>
        <strain evidence="3">CGMCC 1.10685</strain>
    </source>
</reference>
<dbReference type="EMBL" id="CP046904">
    <property type="protein sequence ID" value="QGZ40177.1"/>
    <property type="molecule type" value="Genomic_DNA"/>
</dbReference>
<dbReference type="Proteomes" id="UP000315112">
    <property type="component" value="Unassembled WGS sequence"/>
</dbReference>
<feature type="transmembrane region" description="Helical" evidence="1">
    <location>
        <begin position="253"/>
        <end position="270"/>
    </location>
</feature>
<dbReference type="OrthoDB" id="6673934at2"/>